<dbReference type="InterPro" id="IPR002738">
    <property type="entry name" value="RNase_P_p30"/>
</dbReference>
<organism evidence="7 8">
    <name type="scientific">Methanocaldococcus villosus KIN24-T80</name>
    <dbReference type="NCBI Taxonomy" id="1069083"/>
    <lineage>
        <taxon>Archaea</taxon>
        <taxon>Methanobacteriati</taxon>
        <taxon>Methanobacteriota</taxon>
        <taxon>Methanomada group</taxon>
        <taxon>Methanococci</taxon>
        <taxon>Methanococcales</taxon>
        <taxon>Methanocaldococcaceae</taxon>
        <taxon>Methanocaldococcus</taxon>
    </lineage>
</organism>
<accession>N6V0F2</accession>
<dbReference type="Pfam" id="PF01876">
    <property type="entry name" value="RNase_P_p30"/>
    <property type="match status" value="1"/>
</dbReference>
<dbReference type="HAMAP" id="MF_00756">
    <property type="entry name" value="RNase_P_3"/>
    <property type="match status" value="1"/>
</dbReference>
<sequence>MRIDLNRIDSEEGIKLLKELKWQGFVYYQYNNFDKEKFLEVKEIAERYNLKVYSGIKLRDNNIKSLKNSIKKYRRKCHIILIEGGDIKINRFSCEQHNVDILSTPELNRKDSGMDHVLMRLASEHRVAIEINFRELLLKDGYERARLMLFFRRNLMLAKKYKTPVVVSTDATNIYEIKSPYDIRAFLNTLVEPEFAKKIMETLYKICEYRDYLMRDNVIRYGLEIIK</sequence>
<evidence type="ECO:0000256" key="4">
    <source>
        <dbReference type="ARBA" id="ARBA00022759"/>
    </source>
</evidence>
<comment type="catalytic activity">
    <reaction evidence="6">
        <text>Endonucleolytic cleavage of RNA, removing 5'-extranucleotides from tRNA precursor.</text>
        <dbReference type="EC" id="3.1.26.5"/>
    </reaction>
</comment>
<dbReference type="STRING" id="1069083.GCA_000371805_01268"/>
<comment type="caution">
    <text evidence="7">The sequence shown here is derived from an EMBL/GenBank/DDBJ whole genome shotgun (WGS) entry which is preliminary data.</text>
</comment>
<evidence type="ECO:0000256" key="6">
    <source>
        <dbReference type="HAMAP-Rule" id="MF_00756"/>
    </source>
</evidence>
<comment type="subcellular location">
    <subcellularLocation>
        <location evidence="6">Cytoplasm</location>
    </subcellularLocation>
</comment>
<evidence type="ECO:0000313" key="7">
    <source>
        <dbReference type="EMBL" id="ENN95803.1"/>
    </source>
</evidence>
<dbReference type="NCBIfam" id="NF046108">
    <property type="entry name" value="RNaseP3Mthcoc"/>
    <property type="match status" value="1"/>
</dbReference>
<dbReference type="Proteomes" id="UP000053695">
    <property type="component" value="Unassembled WGS sequence"/>
</dbReference>
<keyword evidence="4 6" id="KW-0255">Endonuclease</keyword>
<dbReference type="EC" id="3.1.26.5" evidence="6"/>
<comment type="similarity">
    <text evidence="6">Belongs to the eukaryotic/archaeal RNase P protein component 3 family.</text>
</comment>
<dbReference type="GO" id="GO:0004526">
    <property type="term" value="F:ribonuclease P activity"/>
    <property type="evidence" value="ECO:0007669"/>
    <property type="project" value="UniProtKB-UniRule"/>
</dbReference>
<keyword evidence="3 6" id="KW-0540">Nuclease</keyword>
<dbReference type="PATRIC" id="fig|1069083.5.peg.1106"/>
<dbReference type="EMBL" id="APMM01000044">
    <property type="protein sequence ID" value="ENN95803.1"/>
    <property type="molecule type" value="Genomic_DNA"/>
</dbReference>
<gene>
    <name evidence="6" type="primary">rnp3</name>
    <name evidence="7" type="ORF">J422_05673</name>
</gene>
<dbReference type="InterPro" id="IPR016195">
    <property type="entry name" value="Pol/histidinol_Pase-like"/>
</dbReference>
<dbReference type="GO" id="GO:0001682">
    <property type="term" value="P:tRNA 5'-leader removal"/>
    <property type="evidence" value="ECO:0007669"/>
    <property type="project" value="UniProtKB-UniRule"/>
</dbReference>
<comment type="subunit">
    <text evidence="6">Consists of a catalytic RNA component and at least 4-5 protein subunits.</text>
</comment>
<dbReference type="AlphaFoldDB" id="N6V0F2"/>
<dbReference type="GO" id="GO:0030677">
    <property type="term" value="C:ribonuclease P complex"/>
    <property type="evidence" value="ECO:0007669"/>
    <property type="project" value="UniProtKB-UniRule"/>
</dbReference>
<proteinExistence type="inferred from homology"/>
<keyword evidence="5 6" id="KW-0378">Hydrolase</keyword>
<keyword evidence="1 6" id="KW-0963">Cytoplasm</keyword>
<name>N6V0F2_9EURY</name>
<keyword evidence="2 6" id="KW-0819">tRNA processing</keyword>
<keyword evidence="8" id="KW-1185">Reference proteome</keyword>
<evidence type="ECO:0000256" key="2">
    <source>
        <dbReference type="ARBA" id="ARBA00022694"/>
    </source>
</evidence>
<dbReference type="Gene3D" id="3.20.20.140">
    <property type="entry name" value="Metal-dependent hydrolases"/>
    <property type="match status" value="1"/>
</dbReference>
<evidence type="ECO:0000256" key="5">
    <source>
        <dbReference type="ARBA" id="ARBA00022801"/>
    </source>
</evidence>
<dbReference type="GO" id="GO:0005737">
    <property type="term" value="C:cytoplasm"/>
    <property type="evidence" value="ECO:0007669"/>
    <property type="project" value="UniProtKB-SubCell"/>
</dbReference>
<reference evidence="7 8" key="1">
    <citation type="journal article" date="2013" name="Genome Announc.">
        <title>Draft Genome Sequence of a Highly Flagellated, Fast-Swimming Archaeon, Methanocaldococcus villosus Strain KIN24-T80 (DSM 22612).</title>
        <authorList>
            <person name="Thennarasu S."/>
            <person name="Polireddy D."/>
            <person name="Antony A."/>
            <person name="Yada M.R."/>
            <person name="Algarawi S."/>
            <person name="Sivakumar N."/>
        </authorList>
    </citation>
    <scope>NUCLEOTIDE SEQUENCE [LARGE SCALE GENOMIC DNA]</scope>
    <source>
        <strain evidence="7 8">KIN24-T80</strain>
    </source>
</reference>
<dbReference type="RefSeq" id="WP_004592784.1">
    <property type="nucleotide sequence ID" value="NZ_APMM01000044.1"/>
</dbReference>
<dbReference type="SUPFAM" id="SSF89550">
    <property type="entry name" value="PHP domain-like"/>
    <property type="match status" value="1"/>
</dbReference>
<protein>
    <recommendedName>
        <fullName evidence="6">Ribonuclease P protein component 3</fullName>
        <shortName evidence="6">RNase P component 3</shortName>
        <ecNumber evidence="6">3.1.26.5</ecNumber>
    </recommendedName>
    <alternativeName>
        <fullName evidence="6">Rpp30</fullName>
    </alternativeName>
</protein>
<evidence type="ECO:0000256" key="1">
    <source>
        <dbReference type="ARBA" id="ARBA00022490"/>
    </source>
</evidence>
<comment type="function">
    <text evidence="6">Part of ribonuclease P, a protein complex that generates mature tRNA molecules by cleaving their 5'-ends.</text>
</comment>
<evidence type="ECO:0000256" key="3">
    <source>
        <dbReference type="ARBA" id="ARBA00022722"/>
    </source>
</evidence>
<dbReference type="InterPro" id="IPR023539">
    <property type="entry name" value="RNase_P_comp-3_arc"/>
</dbReference>
<dbReference type="OrthoDB" id="85765at2157"/>
<evidence type="ECO:0000313" key="8">
    <source>
        <dbReference type="Proteomes" id="UP000053695"/>
    </source>
</evidence>